<organism evidence="2 3">
    <name type="scientific">Mycolicibacterium sediminis</name>
    <dbReference type="NCBI Taxonomy" id="1286180"/>
    <lineage>
        <taxon>Bacteria</taxon>
        <taxon>Bacillati</taxon>
        <taxon>Actinomycetota</taxon>
        <taxon>Actinomycetes</taxon>
        <taxon>Mycobacteriales</taxon>
        <taxon>Mycobacteriaceae</taxon>
        <taxon>Mycolicibacterium</taxon>
    </lineage>
</organism>
<name>A0A7I7QTL4_9MYCO</name>
<accession>A0A7I7QTL4</accession>
<evidence type="ECO:0000313" key="2">
    <source>
        <dbReference type="EMBL" id="BBY29317.1"/>
    </source>
</evidence>
<dbReference type="AlphaFoldDB" id="A0A7I7QTL4"/>
<proteinExistence type="predicted"/>
<dbReference type="KEGG" id="msei:MSEDJ_34130"/>
<evidence type="ECO:0000313" key="3">
    <source>
        <dbReference type="Proteomes" id="UP000467193"/>
    </source>
</evidence>
<gene>
    <name evidence="2" type="ORF">MSEDJ_34130</name>
</gene>
<sequence length="89" mass="8919">MNRPGSVISPSGSTSGPLEVPSAACARLGPAEFPADLASTRVLLCGGRRRALTIDGPADYAQREIDCGRAAAASGRGRVSAGHGVVTIS</sequence>
<feature type="region of interest" description="Disordered" evidence="1">
    <location>
        <begin position="1"/>
        <end position="21"/>
    </location>
</feature>
<reference evidence="2 3" key="1">
    <citation type="journal article" date="2019" name="Emerg. Microbes Infect.">
        <title>Comprehensive subspecies identification of 175 nontuberculous mycobacteria species based on 7547 genomic profiles.</title>
        <authorList>
            <person name="Matsumoto Y."/>
            <person name="Kinjo T."/>
            <person name="Motooka D."/>
            <person name="Nabeya D."/>
            <person name="Jung N."/>
            <person name="Uechi K."/>
            <person name="Horii T."/>
            <person name="Iida T."/>
            <person name="Fujita J."/>
            <person name="Nakamura S."/>
        </authorList>
    </citation>
    <scope>NUCLEOTIDE SEQUENCE [LARGE SCALE GENOMIC DNA]</scope>
    <source>
        <strain evidence="2 3">JCM 17899</strain>
    </source>
</reference>
<dbReference type="EMBL" id="AP022588">
    <property type="protein sequence ID" value="BBY29317.1"/>
    <property type="molecule type" value="Genomic_DNA"/>
</dbReference>
<protein>
    <submittedName>
        <fullName evidence="2">Uncharacterized protein</fullName>
    </submittedName>
</protein>
<evidence type="ECO:0000256" key="1">
    <source>
        <dbReference type="SAM" id="MobiDB-lite"/>
    </source>
</evidence>
<dbReference type="Proteomes" id="UP000467193">
    <property type="component" value="Chromosome"/>
</dbReference>
<keyword evidence="3" id="KW-1185">Reference proteome</keyword>